<evidence type="ECO:0000259" key="7">
    <source>
        <dbReference type="SMART" id="SM00382"/>
    </source>
</evidence>
<sequence>MARLKAGLRRTSNSLTSGIGAIFTGRRLDEAALEELEELLIAGDLGAATAAELTAALAQQRFGAEVTAIEVRRALADQIADLLAPVEGALAIDDDAKPHVILVAGVNGTGKTTTIGKLAQSLSREGRRVMLVAGDTFRAAAVEQLTIWGERAGAPVVARPDGGDPAGLAFDALERARAEGIDKIDRVLKKLDPRAPHSRLLVLDATTGQNALNQVDVFREAIAVDGLVMTKLDGTAKGGVLVALAQRFGVPVVALGIGEGIDDLRPFEARAFATALMGLDE</sequence>
<dbReference type="GO" id="GO:0006614">
    <property type="term" value="P:SRP-dependent cotranslational protein targeting to membrane"/>
    <property type="evidence" value="ECO:0007669"/>
    <property type="project" value="InterPro"/>
</dbReference>
<comment type="caution">
    <text evidence="10">The sequence shown here is derived from an EMBL/GenBank/DDBJ whole genome shotgun (WGS) entry which is preliminary data.</text>
</comment>
<evidence type="ECO:0000256" key="4">
    <source>
        <dbReference type="ARBA" id="ARBA00023136"/>
    </source>
</evidence>
<dbReference type="PANTHER" id="PTHR43134">
    <property type="entry name" value="SIGNAL RECOGNITION PARTICLE RECEPTOR SUBUNIT ALPHA"/>
    <property type="match status" value="1"/>
</dbReference>
<organism evidence="10 11">
    <name type="scientific">Geodia barretti</name>
    <name type="common">Barrett's horny sponge</name>
    <dbReference type="NCBI Taxonomy" id="519541"/>
    <lineage>
        <taxon>Eukaryota</taxon>
        <taxon>Metazoa</taxon>
        <taxon>Porifera</taxon>
        <taxon>Demospongiae</taxon>
        <taxon>Heteroscleromorpha</taxon>
        <taxon>Tetractinellida</taxon>
        <taxon>Astrophorina</taxon>
        <taxon>Geodiidae</taxon>
        <taxon>Geodia</taxon>
    </lineage>
</organism>
<dbReference type="GO" id="GO:0012505">
    <property type="term" value="C:endomembrane system"/>
    <property type="evidence" value="ECO:0007669"/>
    <property type="project" value="UniProtKB-SubCell"/>
</dbReference>
<evidence type="ECO:0000256" key="2">
    <source>
        <dbReference type="ARBA" id="ARBA00022741"/>
    </source>
</evidence>
<feature type="domain" description="AAA+ ATPase" evidence="7">
    <location>
        <begin position="97"/>
        <end position="234"/>
    </location>
</feature>
<dbReference type="Gene3D" id="3.40.50.300">
    <property type="entry name" value="P-loop containing nucleotide triphosphate hydrolases"/>
    <property type="match status" value="2"/>
</dbReference>
<dbReference type="GO" id="GO:0005047">
    <property type="term" value="F:signal recognition particle binding"/>
    <property type="evidence" value="ECO:0007669"/>
    <property type="project" value="TreeGrafter"/>
</dbReference>
<dbReference type="InterPro" id="IPR003593">
    <property type="entry name" value="AAA+_ATPase"/>
</dbReference>
<proteinExistence type="inferred from homology"/>
<evidence type="ECO:0000256" key="6">
    <source>
        <dbReference type="ARBA" id="ARBA00029433"/>
    </source>
</evidence>
<dbReference type="SMART" id="SM00963">
    <property type="entry name" value="SRP54_N"/>
    <property type="match status" value="1"/>
</dbReference>
<feature type="domain" description="SRP54-type proteins GTP-binding" evidence="8">
    <location>
        <begin position="98"/>
        <end position="278"/>
    </location>
</feature>
<comment type="subcellular location">
    <subcellularLocation>
        <location evidence="6">Endomembrane system</location>
        <topology evidence="6">Peripheral membrane protein</topology>
        <orientation evidence="6">Cytoplasmic side</orientation>
    </subcellularLocation>
</comment>
<reference evidence="10" key="1">
    <citation type="submission" date="2023-03" db="EMBL/GenBank/DDBJ databases">
        <authorList>
            <person name="Steffen K."/>
            <person name="Cardenas P."/>
        </authorList>
    </citation>
    <scope>NUCLEOTIDE SEQUENCE</scope>
</reference>
<dbReference type="GO" id="GO:0005886">
    <property type="term" value="C:plasma membrane"/>
    <property type="evidence" value="ECO:0007669"/>
    <property type="project" value="TreeGrafter"/>
</dbReference>
<keyword evidence="3" id="KW-0342">GTP-binding</keyword>
<feature type="domain" description="Signal recognition particle SRP54 helical bundle" evidence="9">
    <location>
        <begin position="4"/>
        <end position="83"/>
    </location>
</feature>
<dbReference type="InterPro" id="IPR013822">
    <property type="entry name" value="Signal_recog_particl_SRP54_hlx"/>
</dbReference>
<dbReference type="InterPro" id="IPR036225">
    <property type="entry name" value="SRP/SRP_N"/>
</dbReference>
<gene>
    <name evidence="10" type="ORF">GBAR_LOCUS22142</name>
</gene>
<evidence type="ECO:0000313" key="11">
    <source>
        <dbReference type="Proteomes" id="UP001174909"/>
    </source>
</evidence>
<evidence type="ECO:0000259" key="9">
    <source>
        <dbReference type="SMART" id="SM00963"/>
    </source>
</evidence>
<evidence type="ECO:0000259" key="8">
    <source>
        <dbReference type="SMART" id="SM00962"/>
    </source>
</evidence>
<dbReference type="AlphaFoldDB" id="A0AA35T1Z2"/>
<evidence type="ECO:0000256" key="1">
    <source>
        <dbReference type="ARBA" id="ARBA00008531"/>
    </source>
</evidence>
<dbReference type="InterPro" id="IPR027417">
    <property type="entry name" value="P-loop_NTPase"/>
</dbReference>
<dbReference type="Pfam" id="PF00448">
    <property type="entry name" value="SRP54"/>
    <property type="match status" value="1"/>
</dbReference>
<protein>
    <submittedName>
        <fullName evidence="10">Signal recognition particle receptor FtsY</fullName>
    </submittedName>
</protein>
<dbReference type="GO" id="GO:0003924">
    <property type="term" value="F:GTPase activity"/>
    <property type="evidence" value="ECO:0007669"/>
    <property type="project" value="TreeGrafter"/>
</dbReference>
<accession>A0AA35T1Z2</accession>
<dbReference type="SUPFAM" id="SSF52540">
    <property type="entry name" value="P-loop containing nucleoside triphosphate hydrolases"/>
    <property type="match status" value="1"/>
</dbReference>
<dbReference type="SMART" id="SM00382">
    <property type="entry name" value="AAA"/>
    <property type="match status" value="1"/>
</dbReference>
<dbReference type="Pfam" id="PF02881">
    <property type="entry name" value="SRP54_N"/>
    <property type="match status" value="1"/>
</dbReference>
<keyword evidence="11" id="KW-1185">Reference proteome</keyword>
<keyword evidence="4" id="KW-0472">Membrane</keyword>
<keyword evidence="5 10" id="KW-0675">Receptor</keyword>
<dbReference type="SMART" id="SM00962">
    <property type="entry name" value="SRP54"/>
    <property type="match status" value="1"/>
</dbReference>
<dbReference type="Gene3D" id="1.20.120.140">
    <property type="entry name" value="Signal recognition particle SRP54, nucleotide-binding domain"/>
    <property type="match status" value="1"/>
</dbReference>
<dbReference type="GO" id="GO:0005525">
    <property type="term" value="F:GTP binding"/>
    <property type="evidence" value="ECO:0007669"/>
    <property type="project" value="UniProtKB-KW"/>
</dbReference>
<dbReference type="GO" id="GO:0005737">
    <property type="term" value="C:cytoplasm"/>
    <property type="evidence" value="ECO:0007669"/>
    <property type="project" value="UniProtKB-ARBA"/>
</dbReference>
<dbReference type="InterPro" id="IPR042101">
    <property type="entry name" value="SRP54_N_sf"/>
</dbReference>
<evidence type="ECO:0000256" key="3">
    <source>
        <dbReference type="ARBA" id="ARBA00023134"/>
    </source>
</evidence>
<dbReference type="PANTHER" id="PTHR43134:SF1">
    <property type="entry name" value="SIGNAL RECOGNITION PARTICLE RECEPTOR SUBUNIT ALPHA"/>
    <property type="match status" value="1"/>
</dbReference>
<dbReference type="EMBL" id="CASHTH010003061">
    <property type="protein sequence ID" value="CAI8039739.1"/>
    <property type="molecule type" value="Genomic_DNA"/>
</dbReference>
<keyword evidence="2" id="KW-0547">Nucleotide-binding</keyword>
<evidence type="ECO:0000313" key="10">
    <source>
        <dbReference type="EMBL" id="CAI8039739.1"/>
    </source>
</evidence>
<evidence type="ECO:0000256" key="5">
    <source>
        <dbReference type="ARBA" id="ARBA00023170"/>
    </source>
</evidence>
<name>A0AA35T1Z2_GEOBA</name>
<dbReference type="Proteomes" id="UP001174909">
    <property type="component" value="Unassembled WGS sequence"/>
</dbReference>
<dbReference type="InterPro" id="IPR000897">
    <property type="entry name" value="SRP54_GTPase_dom"/>
</dbReference>
<dbReference type="SUPFAM" id="SSF47364">
    <property type="entry name" value="Domain of the SRP/SRP receptor G-proteins"/>
    <property type="match status" value="1"/>
</dbReference>
<comment type="similarity">
    <text evidence="1">Belongs to the GTP-binding SRP family.</text>
</comment>